<dbReference type="Proteomes" id="UP000735302">
    <property type="component" value="Unassembled WGS sequence"/>
</dbReference>
<name>A0AAV4DNJ4_9GAST</name>
<sequence>MSHRLLTDISQRTVRRGGGNRQGLRMEDDGDGKLGRVGRERGRGEEGLSTSEWKSFLKRVYNSMEGHFHVDMWMAWVTLSHVRHFGGGRGPDK</sequence>
<accession>A0AAV4DNJ4</accession>
<organism evidence="2 3">
    <name type="scientific">Plakobranchus ocellatus</name>
    <dbReference type="NCBI Taxonomy" id="259542"/>
    <lineage>
        <taxon>Eukaryota</taxon>
        <taxon>Metazoa</taxon>
        <taxon>Spiralia</taxon>
        <taxon>Lophotrochozoa</taxon>
        <taxon>Mollusca</taxon>
        <taxon>Gastropoda</taxon>
        <taxon>Heterobranchia</taxon>
        <taxon>Euthyneura</taxon>
        <taxon>Panpulmonata</taxon>
        <taxon>Sacoglossa</taxon>
        <taxon>Placobranchoidea</taxon>
        <taxon>Plakobranchidae</taxon>
        <taxon>Plakobranchus</taxon>
    </lineage>
</organism>
<feature type="compositionally biased region" description="Basic and acidic residues" evidence="1">
    <location>
        <begin position="24"/>
        <end position="46"/>
    </location>
</feature>
<dbReference type="AlphaFoldDB" id="A0AAV4DNJ4"/>
<feature type="region of interest" description="Disordered" evidence="1">
    <location>
        <begin position="1"/>
        <end position="48"/>
    </location>
</feature>
<keyword evidence="3" id="KW-1185">Reference proteome</keyword>
<gene>
    <name evidence="2" type="ORF">PoB_007212000</name>
</gene>
<dbReference type="EMBL" id="BLXT01008064">
    <property type="protein sequence ID" value="GFO45615.1"/>
    <property type="molecule type" value="Genomic_DNA"/>
</dbReference>
<evidence type="ECO:0000313" key="3">
    <source>
        <dbReference type="Proteomes" id="UP000735302"/>
    </source>
</evidence>
<reference evidence="2 3" key="1">
    <citation type="journal article" date="2021" name="Elife">
        <title>Chloroplast acquisition without the gene transfer in kleptoplastic sea slugs, Plakobranchus ocellatus.</title>
        <authorList>
            <person name="Maeda T."/>
            <person name="Takahashi S."/>
            <person name="Yoshida T."/>
            <person name="Shimamura S."/>
            <person name="Takaki Y."/>
            <person name="Nagai Y."/>
            <person name="Toyoda A."/>
            <person name="Suzuki Y."/>
            <person name="Arimoto A."/>
            <person name="Ishii H."/>
            <person name="Satoh N."/>
            <person name="Nishiyama T."/>
            <person name="Hasebe M."/>
            <person name="Maruyama T."/>
            <person name="Minagawa J."/>
            <person name="Obokata J."/>
            <person name="Shigenobu S."/>
        </authorList>
    </citation>
    <scope>NUCLEOTIDE SEQUENCE [LARGE SCALE GENOMIC DNA]</scope>
</reference>
<evidence type="ECO:0000313" key="2">
    <source>
        <dbReference type="EMBL" id="GFO45615.1"/>
    </source>
</evidence>
<proteinExistence type="predicted"/>
<protein>
    <submittedName>
        <fullName evidence="2">Uncharacterized protein</fullName>
    </submittedName>
</protein>
<comment type="caution">
    <text evidence="2">The sequence shown here is derived from an EMBL/GenBank/DDBJ whole genome shotgun (WGS) entry which is preliminary data.</text>
</comment>
<evidence type="ECO:0000256" key="1">
    <source>
        <dbReference type="SAM" id="MobiDB-lite"/>
    </source>
</evidence>